<feature type="region of interest" description="Disordered" evidence="8">
    <location>
        <begin position="1"/>
        <end position="23"/>
    </location>
</feature>
<protein>
    <recommendedName>
        <fullName evidence="7">tRNA (guanine-N(7)-)-methyltransferase</fullName>
        <ecNumber evidence="7">2.1.1.33</ecNumber>
    </recommendedName>
    <alternativeName>
        <fullName evidence="7">tRNA (guanine(46)-N(7))-methyltransferase</fullName>
    </alternativeName>
    <alternativeName>
        <fullName evidence="7">tRNA(m7G46)-methyltransferase</fullName>
    </alternativeName>
</protein>
<feature type="binding site" evidence="7">
    <location>
        <position position="140"/>
    </location>
    <ligand>
        <name>S-adenosyl-L-methionine</name>
        <dbReference type="ChEBI" id="CHEBI:59789"/>
    </ligand>
</feature>
<comment type="pathway">
    <text evidence="7">tRNA modification; N(7)-methylguanine-tRNA biosynthesis.</text>
</comment>
<dbReference type="HAMAP" id="MF_01057">
    <property type="entry name" value="tRNA_methyltr_TrmB"/>
    <property type="match status" value="1"/>
</dbReference>
<evidence type="ECO:0000256" key="6">
    <source>
        <dbReference type="ARBA" id="ARBA00022694"/>
    </source>
</evidence>
<dbReference type="OMA" id="PDPWHKS"/>
<dbReference type="EMBL" id="UASJ01000001">
    <property type="protein sequence ID" value="SQB65296.1"/>
    <property type="molecule type" value="Genomic_DNA"/>
</dbReference>
<dbReference type="PANTHER" id="PTHR23417:SF14">
    <property type="entry name" value="PENTACOTRIPEPTIDE-REPEAT REGION OF PRORP DOMAIN-CONTAINING PROTEIN"/>
    <property type="match status" value="1"/>
</dbReference>
<evidence type="ECO:0000256" key="3">
    <source>
        <dbReference type="ARBA" id="ARBA00022603"/>
    </source>
</evidence>
<dbReference type="RefSeq" id="WP_013189176.1">
    <property type="nucleotide sequence ID" value="NZ_CP068112.1"/>
</dbReference>
<comment type="similarity">
    <text evidence="7">Belongs to the class I-like SAM-binding methyltransferase superfamily. TrmB family.</text>
</comment>
<evidence type="ECO:0000256" key="5">
    <source>
        <dbReference type="ARBA" id="ARBA00022691"/>
    </source>
</evidence>
<dbReference type="Pfam" id="PF02390">
    <property type="entry name" value="Methyltransf_4"/>
    <property type="match status" value="1"/>
</dbReference>
<name>A0A2X2YLH7_9ACTO</name>
<evidence type="ECO:0000313" key="10">
    <source>
        <dbReference type="Proteomes" id="UP000250245"/>
    </source>
</evidence>
<accession>A0A2X2YLH7</accession>
<organism evidence="9 10">
    <name type="scientific">Mobiluncus curtisii</name>
    <dbReference type="NCBI Taxonomy" id="2051"/>
    <lineage>
        <taxon>Bacteria</taxon>
        <taxon>Bacillati</taxon>
        <taxon>Actinomycetota</taxon>
        <taxon>Actinomycetes</taxon>
        <taxon>Actinomycetales</taxon>
        <taxon>Actinomycetaceae</taxon>
        <taxon>Mobiluncus</taxon>
    </lineage>
</organism>
<dbReference type="GO" id="GO:0008176">
    <property type="term" value="F:tRNA (guanine(46)-N7)-methyltransferase activity"/>
    <property type="evidence" value="ECO:0007669"/>
    <property type="project" value="UniProtKB-UniRule"/>
</dbReference>
<keyword evidence="4 7" id="KW-0808">Transferase</keyword>
<comment type="caution">
    <text evidence="7">Lacks conserved residue(s) required for the propagation of feature annotation.</text>
</comment>
<evidence type="ECO:0000313" key="9">
    <source>
        <dbReference type="EMBL" id="SQB65296.1"/>
    </source>
</evidence>
<dbReference type="UniPathway" id="UPA00989"/>
<dbReference type="EC" id="2.1.1.33" evidence="7"/>
<feature type="binding site" evidence="7">
    <location>
        <position position="86"/>
    </location>
    <ligand>
        <name>S-adenosyl-L-methionine</name>
        <dbReference type="ChEBI" id="CHEBI:59789"/>
    </ligand>
</feature>
<evidence type="ECO:0000256" key="7">
    <source>
        <dbReference type="HAMAP-Rule" id="MF_01057"/>
    </source>
</evidence>
<reference evidence="9 10" key="1">
    <citation type="submission" date="2018-06" db="EMBL/GenBank/DDBJ databases">
        <authorList>
            <consortium name="Pathogen Informatics"/>
            <person name="Doyle S."/>
        </authorList>
    </citation>
    <scope>NUCLEOTIDE SEQUENCE [LARGE SCALE GENOMIC DNA]</scope>
    <source>
        <strain evidence="9 10">NCTC11820</strain>
    </source>
</reference>
<feature type="binding site" evidence="7">
    <location>
        <position position="163"/>
    </location>
    <ligand>
        <name>S-adenosyl-L-methionine</name>
        <dbReference type="ChEBI" id="CHEBI:59789"/>
    </ligand>
</feature>
<keyword evidence="6 7" id="KW-0819">tRNA processing</keyword>
<dbReference type="Gene3D" id="3.40.50.150">
    <property type="entry name" value="Vaccinia Virus protein VP39"/>
    <property type="match status" value="1"/>
</dbReference>
<dbReference type="PROSITE" id="PS51625">
    <property type="entry name" value="SAM_MT_TRMB"/>
    <property type="match status" value="1"/>
</dbReference>
<dbReference type="InterPro" id="IPR055361">
    <property type="entry name" value="tRNA_methyltr_TrmB_bact"/>
</dbReference>
<evidence type="ECO:0000256" key="4">
    <source>
        <dbReference type="ARBA" id="ARBA00022679"/>
    </source>
</evidence>
<sequence length="315" mass="35083">MGKTIRADVPSGSDDEMPDRQRPFPRVRTFARRGDRMGQTLEKTFEKYKDAYLLDVKRGAGPTMVAEGERLDPRVVFGREAPLIVEVGCGNGEQITHSAALHPENNYLGFEVWLPGVAKIVSSAVRNYDGLPNLKVVDVDALQALPILLGEATVHEMWTFFADPWPKTRHHKRRLVAPEFAAIVADLLEDGGRWRLATDWDDYAWQQRDVVESTLGLSNPHGGQRPDVSDPQGQRGGFAPRFDGRVVTAFERRAAREGRGVHDLCVVRLARGSAAEREQTASFQVTARLGRVSETEKPVESGFVPREPWYGADEA</sequence>
<dbReference type="Proteomes" id="UP000250245">
    <property type="component" value="Unassembled WGS sequence"/>
</dbReference>
<feature type="binding site" evidence="7">
    <location>
        <begin position="248"/>
        <end position="251"/>
    </location>
    <ligand>
        <name>substrate</name>
    </ligand>
</feature>
<feature type="binding site" evidence="7">
    <location>
        <position position="199"/>
    </location>
    <ligand>
        <name>substrate</name>
    </ligand>
</feature>
<dbReference type="PANTHER" id="PTHR23417">
    <property type="entry name" value="3-DEOXY-D-MANNO-OCTULOSONIC-ACID TRANSFERASE/TRNA GUANINE-N 7 - -METHYLTRANSFERASE"/>
    <property type="match status" value="1"/>
</dbReference>
<comment type="catalytic activity">
    <reaction evidence="1 7">
        <text>guanosine(46) in tRNA + S-adenosyl-L-methionine = N(7)-methylguanosine(46) in tRNA + S-adenosyl-L-homocysteine</text>
        <dbReference type="Rhea" id="RHEA:42708"/>
        <dbReference type="Rhea" id="RHEA-COMP:10188"/>
        <dbReference type="Rhea" id="RHEA-COMP:10189"/>
        <dbReference type="ChEBI" id="CHEBI:57856"/>
        <dbReference type="ChEBI" id="CHEBI:59789"/>
        <dbReference type="ChEBI" id="CHEBI:74269"/>
        <dbReference type="ChEBI" id="CHEBI:74480"/>
        <dbReference type="EC" id="2.1.1.33"/>
    </reaction>
</comment>
<comment type="function">
    <text evidence="2 7">Catalyzes the formation of N(7)-methylguanine at position 46 (m7G46) in tRNA.</text>
</comment>
<keyword evidence="3 7" id="KW-0489">Methyltransferase</keyword>
<dbReference type="InterPro" id="IPR003358">
    <property type="entry name" value="tRNA_(Gua-N-7)_MeTrfase_Trmb"/>
</dbReference>
<dbReference type="GeneID" id="55565289"/>
<evidence type="ECO:0000256" key="2">
    <source>
        <dbReference type="ARBA" id="ARBA00003015"/>
    </source>
</evidence>
<evidence type="ECO:0000256" key="8">
    <source>
        <dbReference type="SAM" id="MobiDB-lite"/>
    </source>
</evidence>
<gene>
    <name evidence="7 9" type="primary">trmB</name>
    <name evidence="9" type="ORF">NCTC11820_01434</name>
</gene>
<dbReference type="NCBIfam" id="TIGR00091">
    <property type="entry name" value="tRNA (guanosine(46)-N7)-methyltransferase TrmB"/>
    <property type="match status" value="1"/>
</dbReference>
<dbReference type="GO" id="GO:0043527">
    <property type="term" value="C:tRNA methyltransferase complex"/>
    <property type="evidence" value="ECO:0007669"/>
    <property type="project" value="TreeGrafter"/>
</dbReference>
<dbReference type="AlphaFoldDB" id="A0A2X2YLH7"/>
<feature type="binding site" evidence="7">
    <location>
        <position position="111"/>
    </location>
    <ligand>
        <name>S-adenosyl-L-methionine</name>
        <dbReference type="ChEBI" id="CHEBI:59789"/>
    </ligand>
</feature>
<keyword evidence="5 7" id="KW-0949">S-adenosyl-L-methionine</keyword>
<feature type="binding site" evidence="7">
    <location>
        <position position="167"/>
    </location>
    <ligand>
        <name>substrate</name>
    </ligand>
</feature>
<evidence type="ECO:0000256" key="1">
    <source>
        <dbReference type="ARBA" id="ARBA00000142"/>
    </source>
</evidence>
<proteinExistence type="inferred from homology"/>
<dbReference type="InterPro" id="IPR029063">
    <property type="entry name" value="SAM-dependent_MTases_sf"/>
</dbReference>
<feature type="region of interest" description="Disordered" evidence="8">
    <location>
        <begin position="215"/>
        <end position="240"/>
    </location>
</feature>
<dbReference type="SUPFAM" id="SSF53335">
    <property type="entry name" value="S-adenosyl-L-methionine-dependent methyltransferases"/>
    <property type="match status" value="1"/>
</dbReference>